<dbReference type="EMBL" id="CP044331">
    <property type="protein sequence ID" value="QGM97229.1"/>
    <property type="molecule type" value="Genomic_DNA"/>
</dbReference>
<keyword evidence="1" id="KW-0472">Membrane</keyword>
<evidence type="ECO:0000256" key="1">
    <source>
        <dbReference type="SAM" id="Phobius"/>
    </source>
</evidence>
<dbReference type="RefSeq" id="WP_154419747.1">
    <property type="nucleotide sequence ID" value="NZ_CP044331.1"/>
</dbReference>
<name>A0A6B8M6A8_9HYPH</name>
<sequence length="82" mass="8199">MMFFLAPSSQSLRCGTPVFGCVNVVDCNGVGAPPLCGMIRPQISNAIVASVLFAALAAGAILLILGGPGLHRAAAAAEKCSI</sequence>
<gene>
    <name evidence="2" type="ORF">F7D14_06880</name>
</gene>
<keyword evidence="3" id="KW-1185">Reference proteome</keyword>
<proteinExistence type="predicted"/>
<keyword evidence="1" id="KW-0812">Transmembrane</keyword>
<dbReference type="KEGG" id="mpar:F7D14_06880"/>
<accession>A0A6B8M6A8</accession>
<organism evidence="2 3">
    <name type="scientific">Methylocystis parvus</name>
    <dbReference type="NCBI Taxonomy" id="134"/>
    <lineage>
        <taxon>Bacteria</taxon>
        <taxon>Pseudomonadati</taxon>
        <taxon>Pseudomonadota</taxon>
        <taxon>Alphaproteobacteria</taxon>
        <taxon>Hyphomicrobiales</taxon>
        <taxon>Methylocystaceae</taxon>
        <taxon>Methylocystis</taxon>
    </lineage>
</organism>
<reference evidence="2 3" key="1">
    <citation type="submission" date="2019-09" db="EMBL/GenBank/DDBJ databases">
        <title>Isolation and complete genome sequencing of Methylocystis species.</title>
        <authorList>
            <person name="Rumah B.L."/>
            <person name="Stead C.E."/>
            <person name="Stevens B.C."/>
            <person name="Minton N.P."/>
            <person name="Grosse-Honebrink A."/>
            <person name="Zhang Y."/>
        </authorList>
    </citation>
    <scope>NUCLEOTIDE SEQUENCE [LARGE SCALE GENOMIC DNA]</scope>
    <source>
        <strain evidence="2 3">BRCS2</strain>
    </source>
</reference>
<feature type="transmembrane region" description="Helical" evidence="1">
    <location>
        <begin position="43"/>
        <end position="65"/>
    </location>
</feature>
<dbReference type="Proteomes" id="UP000422569">
    <property type="component" value="Chromosome"/>
</dbReference>
<evidence type="ECO:0000313" key="2">
    <source>
        <dbReference type="EMBL" id="QGM97229.1"/>
    </source>
</evidence>
<keyword evidence="1" id="KW-1133">Transmembrane helix</keyword>
<evidence type="ECO:0000313" key="3">
    <source>
        <dbReference type="Proteomes" id="UP000422569"/>
    </source>
</evidence>
<dbReference type="AlphaFoldDB" id="A0A6B8M6A8"/>
<protein>
    <submittedName>
        <fullName evidence="2">Uncharacterized protein</fullName>
    </submittedName>
</protein>